<dbReference type="EMBL" id="JBHTLQ010000007">
    <property type="protein sequence ID" value="MFD1189918.1"/>
    <property type="molecule type" value="Genomic_DNA"/>
</dbReference>
<name>A0ABW3SZ05_9CAUL</name>
<dbReference type="InterPro" id="IPR029069">
    <property type="entry name" value="HotDog_dom_sf"/>
</dbReference>
<evidence type="ECO:0000313" key="1">
    <source>
        <dbReference type="EMBL" id="MFD1189918.1"/>
    </source>
</evidence>
<organism evidence="1 2">
    <name type="scientific">Phenylobacterium conjunctum</name>
    <dbReference type="NCBI Taxonomy" id="1298959"/>
    <lineage>
        <taxon>Bacteria</taxon>
        <taxon>Pseudomonadati</taxon>
        <taxon>Pseudomonadota</taxon>
        <taxon>Alphaproteobacteria</taxon>
        <taxon>Caulobacterales</taxon>
        <taxon>Caulobacteraceae</taxon>
        <taxon>Phenylobacterium</taxon>
    </lineage>
</organism>
<dbReference type="SUPFAM" id="SSF54637">
    <property type="entry name" value="Thioesterase/thiol ester dehydrase-isomerase"/>
    <property type="match status" value="1"/>
</dbReference>
<accession>A0ABW3SZ05</accession>
<gene>
    <name evidence="1" type="ORF">ACFQ27_04940</name>
</gene>
<evidence type="ECO:0008006" key="3">
    <source>
        <dbReference type="Google" id="ProtNLM"/>
    </source>
</evidence>
<comment type="caution">
    <text evidence="1">The sequence shown here is derived from an EMBL/GenBank/DDBJ whole genome shotgun (WGS) entry which is preliminary data.</text>
</comment>
<proteinExistence type="predicted"/>
<dbReference type="Gene3D" id="3.10.129.10">
    <property type="entry name" value="Hotdog Thioesterase"/>
    <property type="match status" value="1"/>
</dbReference>
<keyword evidence="2" id="KW-1185">Reference proteome</keyword>
<sequence length="246" mass="25603">MSEIHVPRQFRGPPISANGGYISGLLAKAVGGRGQAMLRALIPLDADLALQPGEDGAVTLLGLEGQPIGSARPALATELPEPPTPPSIEAARAAQEGSVFAKRPLHRGCFSCCVEREDGEGLGVHVGQVEGAPEGQCAGLWTPHANFADADGTVPDEITWAALDCPGSMCWHIKTNGHAGLLGSMVGEVLERPRAGQTYVVSAWTQESEGRKFFSGVALHDADGKLLARGNQIWIARAPTPPPAAG</sequence>
<dbReference type="Proteomes" id="UP001597216">
    <property type="component" value="Unassembled WGS sequence"/>
</dbReference>
<protein>
    <recommendedName>
        <fullName evidence="3">Thioesterase family protein</fullName>
    </recommendedName>
</protein>
<reference evidence="2" key="1">
    <citation type="journal article" date="2019" name="Int. J. Syst. Evol. Microbiol.">
        <title>The Global Catalogue of Microorganisms (GCM) 10K type strain sequencing project: providing services to taxonomists for standard genome sequencing and annotation.</title>
        <authorList>
            <consortium name="The Broad Institute Genomics Platform"/>
            <consortium name="The Broad Institute Genome Sequencing Center for Infectious Disease"/>
            <person name="Wu L."/>
            <person name="Ma J."/>
        </authorList>
    </citation>
    <scope>NUCLEOTIDE SEQUENCE [LARGE SCALE GENOMIC DNA]</scope>
    <source>
        <strain evidence="2">CCUG 55074</strain>
    </source>
</reference>
<dbReference type="RefSeq" id="WP_377352819.1">
    <property type="nucleotide sequence ID" value="NZ_JBHTLQ010000007.1"/>
</dbReference>
<evidence type="ECO:0000313" key="2">
    <source>
        <dbReference type="Proteomes" id="UP001597216"/>
    </source>
</evidence>